<reference evidence="2" key="1">
    <citation type="journal article" date="2014" name="Int. J. Syst. Evol. Microbiol.">
        <title>Complete genome sequence of Corynebacterium casei LMG S-19264T (=DSM 44701T), isolated from a smear-ripened cheese.</title>
        <authorList>
            <consortium name="US DOE Joint Genome Institute (JGI-PGF)"/>
            <person name="Walter F."/>
            <person name="Albersmeier A."/>
            <person name="Kalinowski J."/>
            <person name="Ruckert C."/>
        </authorList>
    </citation>
    <scope>NUCLEOTIDE SEQUENCE</scope>
    <source>
        <strain evidence="2">JCM 12289</strain>
    </source>
</reference>
<evidence type="ECO:0000313" key="4">
    <source>
        <dbReference type="Proteomes" id="UP000830542"/>
    </source>
</evidence>
<dbReference type="Proteomes" id="UP000830542">
    <property type="component" value="Plasmid unnamed1"/>
</dbReference>
<name>A0AAV3SD00_HALDO</name>
<dbReference type="RefSeq" id="WP_244705491.1">
    <property type="nucleotide sequence ID" value="NZ_BAAADN010000005.1"/>
</dbReference>
<dbReference type="AlphaFoldDB" id="A0AAV3SD00"/>
<evidence type="ECO:0000313" key="2">
    <source>
        <dbReference type="EMBL" id="GAA0451512.1"/>
    </source>
</evidence>
<reference evidence="2" key="3">
    <citation type="submission" date="2023-12" db="EMBL/GenBank/DDBJ databases">
        <authorList>
            <person name="Sun Q."/>
            <person name="Inoue M."/>
        </authorList>
    </citation>
    <scope>NUCLEOTIDE SEQUENCE</scope>
    <source>
        <strain evidence="2">JCM 12289</strain>
    </source>
</reference>
<protein>
    <recommendedName>
        <fullName evidence="1">DUF7995 domain-containing protein</fullName>
    </recommendedName>
</protein>
<evidence type="ECO:0000313" key="3">
    <source>
        <dbReference type="EMBL" id="UOO96611.1"/>
    </source>
</evidence>
<dbReference type="InterPro" id="IPR058308">
    <property type="entry name" value="DUF7995"/>
</dbReference>
<evidence type="ECO:0000313" key="5">
    <source>
        <dbReference type="Proteomes" id="UP001500962"/>
    </source>
</evidence>
<keyword evidence="3" id="KW-0614">Plasmid</keyword>
<reference evidence="3" key="2">
    <citation type="submission" date="2022-04" db="EMBL/GenBank/DDBJ databases">
        <title>Sequencing and genomic assembly of Halococcus dombrowskii.</title>
        <authorList>
            <person name="Lim S.W."/>
            <person name="MacLea K.S."/>
        </authorList>
    </citation>
    <scope>NUCLEOTIDE SEQUENCE</scope>
    <source>
        <strain evidence="3">H4</strain>
        <plasmid evidence="3">unnamed1</plasmid>
    </source>
</reference>
<feature type="domain" description="DUF7995" evidence="1">
    <location>
        <begin position="1"/>
        <end position="164"/>
    </location>
</feature>
<keyword evidence="4" id="KW-1185">Reference proteome</keyword>
<evidence type="ECO:0000259" key="1">
    <source>
        <dbReference type="Pfam" id="PF25958"/>
    </source>
</evidence>
<dbReference type="EMBL" id="BAAADN010000005">
    <property type="protein sequence ID" value="GAA0451512.1"/>
    <property type="molecule type" value="Genomic_DNA"/>
</dbReference>
<dbReference type="EMBL" id="CP095006">
    <property type="protein sequence ID" value="UOO96611.1"/>
    <property type="molecule type" value="Genomic_DNA"/>
</dbReference>
<dbReference type="Proteomes" id="UP001500962">
    <property type="component" value="Unassembled WGS sequence"/>
</dbReference>
<dbReference type="Pfam" id="PF25958">
    <property type="entry name" value="DUF7995"/>
    <property type="match status" value="1"/>
</dbReference>
<dbReference type="GeneID" id="71763294"/>
<gene>
    <name evidence="2" type="ORF">GCM10008985_03940</name>
    <name evidence="3" type="ORF">MUK72_15560</name>
</gene>
<organism evidence="2 5">
    <name type="scientific">Halococcus dombrowskii</name>
    <dbReference type="NCBI Taxonomy" id="179637"/>
    <lineage>
        <taxon>Archaea</taxon>
        <taxon>Methanobacteriati</taxon>
        <taxon>Methanobacteriota</taxon>
        <taxon>Stenosarchaea group</taxon>
        <taxon>Halobacteria</taxon>
        <taxon>Halobacteriales</taxon>
        <taxon>Halococcaceae</taxon>
        <taxon>Halococcus</taxon>
    </lineage>
</organism>
<accession>A0AAV3SD00</accession>
<sequence length="164" mass="18458">MHQIIHAIVDAQSRDDALGVARGSVFDRLVGATVDSSATFDYYVTFNEEGTHIAGKGRWGELPIAARLDADEGCELLKRGWNSTKVEFERNLTVVRDALASLSDEEIMNDNDFIRHRCRRLGAHAGPSVYLYDSSGHGIRTFEDFVWAYKDLNEPWIVPADVHY</sequence>
<proteinExistence type="predicted"/>
<dbReference type="KEGG" id="hdo:MUK72_15560"/>
<geneLocation type="plasmid" evidence="3 4">
    <name>unnamed1</name>
</geneLocation>